<evidence type="ECO:0000256" key="3">
    <source>
        <dbReference type="SAM" id="Phobius"/>
    </source>
</evidence>
<evidence type="ECO:0000259" key="4">
    <source>
        <dbReference type="PROSITE" id="PS50041"/>
    </source>
</evidence>
<dbReference type="InterPro" id="IPR033989">
    <property type="entry name" value="CD209-like_CTLD"/>
</dbReference>
<evidence type="ECO:0000313" key="6">
    <source>
        <dbReference type="Proteomes" id="UP000297703"/>
    </source>
</evidence>
<dbReference type="EMBL" id="QXTE01000573">
    <property type="protein sequence ID" value="TFJ96836.1"/>
    <property type="molecule type" value="Genomic_DNA"/>
</dbReference>
<dbReference type="CDD" id="cd03590">
    <property type="entry name" value="CLECT_DC-SIGN_like"/>
    <property type="match status" value="1"/>
</dbReference>
<keyword evidence="2" id="KW-1015">Disulfide bond</keyword>
<dbReference type="SMART" id="SM00034">
    <property type="entry name" value="CLECT"/>
    <property type="match status" value="1"/>
</dbReference>
<dbReference type="Gene3D" id="3.10.100.10">
    <property type="entry name" value="Mannose-Binding Protein A, subunit A"/>
    <property type="match status" value="1"/>
</dbReference>
<dbReference type="OrthoDB" id="6133475at2759"/>
<reference evidence="5 6" key="2">
    <citation type="submission" date="2019-04" db="EMBL/GenBank/DDBJ databases">
        <title>The genome sequence of big-headed turtle.</title>
        <authorList>
            <person name="Gong S."/>
        </authorList>
    </citation>
    <scope>NUCLEOTIDE SEQUENCE [LARGE SCALE GENOMIC DNA]</scope>
    <source>
        <strain evidence="5">DO16091913</strain>
        <tissue evidence="5">Muscle</tissue>
    </source>
</reference>
<protein>
    <submittedName>
        <fullName evidence="5">Pentraxin fusion protein-like</fullName>
    </submittedName>
</protein>
<dbReference type="InterPro" id="IPR016187">
    <property type="entry name" value="CTDL_fold"/>
</dbReference>
<accession>A0A4D9DHJ4</accession>
<proteinExistence type="predicted"/>
<dbReference type="InterPro" id="IPR001304">
    <property type="entry name" value="C-type_lectin-like"/>
</dbReference>
<feature type="domain" description="C-type lectin" evidence="4">
    <location>
        <begin position="179"/>
        <end position="282"/>
    </location>
</feature>
<dbReference type="PROSITE" id="PS00615">
    <property type="entry name" value="C_TYPE_LECTIN_1"/>
    <property type="match status" value="1"/>
</dbReference>
<dbReference type="AlphaFoldDB" id="A0A4D9DHJ4"/>
<comment type="caution">
    <text evidence="5">The sequence shown here is derived from an EMBL/GenBank/DDBJ whole genome shotgun (WGS) entry which is preliminary data.</text>
</comment>
<evidence type="ECO:0000256" key="1">
    <source>
        <dbReference type="ARBA" id="ARBA00022734"/>
    </source>
</evidence>
<dbReference type="STRING" id="55544.A0A4D9DHJ4"/>
<feature type="transmembrane region" description="Helical" evidence="3">
    <location>
        <begin position="49"/>
        <end position="70"/>
    </location>
</feature>
<evidence type="ECO:0000256" key="2">
    <source>
        <dbReference type="ARBA" id="ARBA00023157"/>
    </source>
</evidence>
<dbReference type="PANTHER" id="PTHR22803">
    <property type="entry name" value="MANNOSE, PHOSPHOLIPASE, LECTIN RECEPTOR RELATED"/>
    <property type="match status" value="1"/>
</dbReference>
<name>A0A4D9DHJ4_9SAUR</name>
<dbReference type="Proteomes" id="UP000297703">
    <property type="component" value="Unassembled WGS sequence"/>
</dbReference>
<keyword evidence="3" id="KW-1133">Transmembrane helix</keyword>
<dbReference type="GO" id="GO:0030246">
    <property type="term" value="F:carbohydrate binding"/>
    <property type="evidence" value="ECO:0007669"/>
    <property type="project" value="UniProtKB-KW"/>
</dbReference>
<dbReference type="InterPro" id="IPR018378">
    <property type="entry name" value="C-type_lectin_CS"/>
</dbReference>
<keyword evidence="3" id="KW-0812">Transmembrane</keyword>
<evidence type="ECO:0000313" key="5">
    <source>
        <dbReference type="EMBL" id="TFJ96836.1"/>
    </source>
</evidence>
<dbReference type="InterPro" id="IPR016186">
    <property type="entry name" value="C-type_lectin-like/link_sf"/>
</dbReference>
<dbReference type="InterPro" id="IPR050111">
    <property type="entry name" value="C-type_lectin/snaclec_domain"/>
</dbReference>
<sequence>MPSGSIYQKCEESDQETLKEQETEMAFGRAGNSLLQCGRGLNGEEKSVLTLYAVHAVSFVLWAILLAMVIGKYSEMSKELEQLRTAQSVLRGNGSKTGKQLETLHFNQSAIHSTEVELATDLKRLQSDQATLKMEVSEDLAKAKSERDDIRADAYKILDAVQKGNDSACSICPAGWLLNAGNCYYFSTEQKHWSYAKQACKDQGAKLIIIDNPQKQEFLTKNANGKQYWIGLHDVHNEGTFIWVDDSSVSYSNWDRGEPNNFGSGEDCVMMLKDGKWNDATCVMNGVGWICEKKWTC</sequence>
<gene>
    <name evidence="5" type="ORF">DR999_PMT21353</name>
</gene>
<reference evidence="5 6" key="1">
    <citation type="submission" date="2019-04" db="EMBL/GenBank/DDBJ databases">
        <title>Draft genome of the big-headed turtle Platysternon megacephalum.</title>
        <authorList>
            <person name="Gong S."/>
        </authorList>
    </citation>
    <scope>NUCLEOTIDE SEQUENCE [LARGE SCALE GENOMIC DNA]</scope>
    <source>
        <strain evidence="5">DO16091913</strain>
        <tissue evidence="5">Muscle</tissue>
    </source>
</reference>
<keyword evidence="1" id="KW-0430">Lectin</keyword>
<organism evidence="5 6">
    <name type="scientific">Platysternon megacephalum</name>
    <name type="common">big-headed turtle</name>
    <dbReference type="NCBI Taxonomy" id="55544"/>
    <lineage>
        <taxon>Eukaryota</taxon>
        <taxon>Metazoa</taxon>
        <taxon>Chordata</taxon>
        <taxon>Craniata</taxon>
        <taxon>Vertebrata</taxon>
        <taxon>Euteleostomi</taxon>
        <taxon>Archelosauria</taxon>
        <taxon>Testudinata</taxon>
        <taxon>Testudines</taxon>
        <taxon>Cryptodira</taxon>
        <taxon>Durocryptodira</taxon>
        <taxon>Testudinoidea</taxon>
        <taxon>Platysternidae</taxon>
        <taxon>Platysternon</taxon>
    </lineage>
</organism>
<dbReference type="SUPFAM" id="SSF56436">
    <property type="entry name" value="C-type lectin-like"/>
    <property type="match status" value="1"/>
</dbReference>
<keyword evidence="3" id="KW-0472">Membrane</keyword>
<keyword evidence="6" id="KW-1185">Reference proteome</keyword>
<dbReference type="PROSITE" id="PS50041">
    <property type="entry name" value="C_TYPE_LECTIN_2"/>
    <property type="match status" value="1"/>
</dbReference>
<dbReference type="Pfam" id="PF00059">
    <property type="entry name" value="Lectin_C"/>
    <property type="match status" value="1"/>
</dbReference>